<gene>
    <name evidence="1" type="ORF">AK812_SmicGene28511</name>
</gene>
<dbReference type="Proteomes" id="UP000186817">
    <property type="component" value="Unassembled WGS sequence"/>
</dbReference>
<protein>
    <recommendedName>
        <fullName evidence="3">Reverse transcriptase domain-containing protein</fullName>
    </recommendedName>
</protein>
<dbReference type="OMA" id="WSTRCIS"/>
<dbReference type="OrthoDB" id="411871at2759"/>
<organism evidence="1 2">
    <name type="scientific">Symbiodinium microadriaticum</name>
    <name type="common">Dinoflagellate</name>
    <name type="synonym">Zooxanthella microadriatica</name>
    <dbReference type="NCBI Taxonomy" id="2951"/>
    <lineage>
        <taxon>Eukaryota</taxon>
        <taxon>Sar</taxon>
        <taxon>Alveolata</taxon>
        <taxon>Dinophyceae</taxon>
        <taxon>Suessiales</taxon>
        <taxon>Symbiodiniaceae</taxon>
        <taxon>Symbiodinium</taxon>
    </lineage>
</organism>
<sequence>MWAQPGLWEHVFEHASNVFAVLSLAAELATEEISDTRSLTSKRRRAILDAAAWARDAVICLLGHCFNLVAASYTSLAGSKSGNLAWPRSLPFPEDFDDYEDYKCAMTDFNSGVRSAMYQKFLSLRSASPSEASKFLSACFRKDKNFEVALTDEESGHLLSIQQALGALESDYHARVEVNLSHDHPTNEKIKESVRSISRARAPATGINGLPALPSTTTADNPQPYSLSELELALTGIQTKKVCIHGPLAAVKADAGQSRRLTLALVNLGRAAEETATSWSTRCISPIRKSGPKVVRKIACLRPISLTADLASVQDALWLGRCKHLLEVFSGHRQMGGKLDTVAVILAIVLHVQIRAFQGLYSYLLFADIKHAYDTADHDGMLLASYLAGIVEVEWRLLQDFLAMDSAVVALGGCISGAFHLRAGIPQGRHLQRWSKQLLKIGAALFEELTVVAQQSGLPPPVQAAAVVERIEPVILYAAELLALTPSILPKLDALQCRWAREIVAGKAGVSLRGPLAVALVGWQLRLSSKVLFKIFIYVAKLRLLPKDHPTVEMLSIASSLVAGTWWHAVQELKTLVCEEGSFPDITATEFCTDAALSVAQSDPAARKALLKQYKCQVLMPLLLARDEHVFDKSA</sequence>
<dbReference type="EMBL" id="LSRX01000734">
    <property type="protein sequence ID" value="OLP89967.1"/>
    <property type="molecule type" value="Genomic_DNA"/>
</dbReference>
<dbReference type="AlphaFoldDB" id="A0A1Q9D495"/>
<evidence type="ECO:0000313" key="2">
    <source>
        <dbReference type="Proteomes" id="UP000186817"/>
    </source>
</evidence>
<evidence type="ECO:0000313" key="1">
    <source>
        <dbReference type="EMBL" id="OLP89967.1"/>
    </source>
</evidence>
<keyword evidence="2" id="KW-1185">Reference proteome</keyword>
<proteinExistence type="predicted"/>
<reference evidence="1 2" key="1">
    <citation type="submission" date="2016-02" db="EMBL/GenBank/DDBJ databases">
        <title>Genome analysis of coral dinoflagellate symbionts highlights evolutionary adaptations to a symbiotic lifestyle.</title>
        <authorList>
            <person name="Aranda M."/>
            <person name="Li Y."/>
            <person name="Liew Y.J."/>
            <person name="Baumgarten S."/>
            <person name="Simakov O."/>
            <person name="Wilson M."/>
            <person name="Piel J."/>
            <person name="Ashoor H."/>
            <person name="Bougouffa S."/>
            <person name="Bajic V.B."/>
            <person name="Ryu T."/>
            <person name="Ravasi T."/>
            <person name="Bayer T."/>
            <person name="Micklem G."/>
            <person name="Kim H."/>
            <person name="Bhak J."/>
            <person name="Lajeunesse T.C."/>
            <person name="Voolstra C.R."/>
        </authorList>
    </citation>
    <scope>NUCLEOTIDE SEQUENCE [LARGE SCALE GENOMIC DNA]</scope>
    <source>
        <strain evidence="1 2">CCMP2467</strain>
    </source>
</reference>
<comment type="caution">
    <text evidence="1">The sequence shown here is derived from an EMBL/GenBank/DDBJ whole genome shotgun (WGS) entry which is preliminary data.</text>
</comment>
<evidence type="ECO:0008006" key="3">
    <source>
        <dbReference type="Google" id="ProtNLM"/>
    </source>
</evidence>
<name>A0A1Q9D495_SYMMI</name>
<accession>A0A1Q9D495</accession>